<gene>
    <name evidence="5" type="ORF">CUN49_05305</name>
</gene>
<feature type="domain" description="GAF" evidence="3">
    <location>
        <begin position="719"/>
        <end position="866"/>
    </location>
</feature>
<dbReference type="InterPro" id="IPR029016">
    <property type="entry name" value="GAF-like_dom_sf"/>
</dbReference>
<dbReference type="Gene3D" id="3.30.450.40">
    <property type="match status" value="5"/>
</dbReference>
<dbReference type="SUPFAM" id="SSF81606">
    <property type="entry name" value="PP2C-like"/>
    <property type="match status" value="1"/>
</dbReference>
<dbReference type="Proteomes" id="UP000229681">
    <property type="component" value="Unassembled WGS sequence"/>
</dbReference>
<protein>
    <recommendedName>
        <fullName evidence="7">PPM-type phosphatase domain-containing protein</fullName>
    </recommendedName>
</protein>
<dbReference type="PANTHER" id="PTHR43156">
    <property type="entry name" value="STAGE II SPORULATION PROTEIN E-RELATED"/>
    <property type="match status" value="1"/>
</dbReference>
<dbReference type="SMART" id="SM00331">
    <property type="entry name" value="PP2C_SIG"/>
    <property type="match status" value="1"/>
</dbReference>
<feature type="domain" description="GAF" evidence="3">
    <location>
        <begin position="229"/>
        <end position="373"/>
    </location>
</feature>
<evidence type="ECO:0000256" key="1">
    <source>
        <dbReference type="ARBA" id="ARBA00022801"/>
    </source>
</evidence>
<keyword evidence="2" id="KW-0175">Coiled coil</keyword>
<dbReference type="GO" id="GO:0016791">
    <property type="term" value="F:phosphatase activity"/>
    <property type="evidence" value="ECO:0007669"/>
    <property type="project" value="TreeGrafter"/>
</dbReference>
<evidence type="ECO:0000256" key="2">
    <source>
        <dbReference type="SAM" id="Coils"/>
    </source>
</evidence>
<evidence type="ECO:0000259" key="4">
    <source>
        <dbReference type="SMART" id="SM00331"/>
    </source>
</evidence>
<reference evidence="5 6" key="1">
    <citation type="submission" date="2017-11" db="EMBL/GenBank/DDBJ databases">
        <title>Evolution of Phototrophy in the Chloroflexi Phylum Driven by Horizontal Gene Transfer.</title>
        <authorList>
            <person name="Ward L.M."/>
            <person name="Hemp J."/>
            <person name="Shih P.M."/>
            <person name="Mcglynn S.E."/>
            <person name="Fischer W."/>
        </authorList>
    </citation>
    <scope>NUCLEOTIDE SEQUENCE [LARGE SCALE GENOMIC DNA]</scope>
    <source>
        <strain evidence="5">JP3_13</strain>
    </source>
</reference>
<dbReference type="Gene3D" id="3.60.40.10">
    <property type="entry name" value="PPM-type phosphatase domain"/>
    <property type="match status" value="1"/>
</dbReference>
<feature type="domain" description="PPM-type phosphatase" evidence="4">
    <location>
        <begin position="893"/>
        <end position="1109"/>
    </location>
</feature>
<dbReference type="InterPro" id="IPR036457">
    <property type="entry name" value="PPM-type-like_dom_sf"/>
</dbReference>
<evidence type="ECO:0008006" key="7">
    <source>
        <dbReference type="Google" id="ProtNLM"/>
    </source>
</evidence>
<dbReference type="EMBL" id="PGTM01000052">
    <property type="protein sequence ID" value="PJF36453.1"/>
    <property type="molecule type" value="Genomic_DNA"/>
</dbReference>
<dbReference type="PANTHER" id="PTHR43156:SF2">
    <property type="entry name" value="STAGE II SPORULATION PROTEIN E"/>
    <property type="match status" value="1"/>
</dbReference>
<dbReference type="SUPFAM" id="SSF55781">
    <property type="entry name" value="GAF domain-like"/>
    <property type="match status" value="5"/>
</dbReference>
<dbReference type="SMART" id="SM00065">
    <property type="entry name" value="GAF"/>
    <property type="match status" value="5"/>
</dbReference>
<evidence type="ECO:0000259" key="3">
    <source>
        <dbReference type="SMART" id="SM00065"/>
    </source>
</evidence>
<dbReference type="InterPro" id="IPR003018">
    <property type="entry name" value="GAF"/>
</dbReference>
<evidence type="ECO:0000313" key="6">
    <source>
        <dbReference type="Proteomes" id="UP000229681"/>
    </source>
</evidence>
<dbReference type="Pfam" id="PF07228">
    <property type="entry name" value="SpoIIE"/>
    <property type="match status" value="1"/>
</dbReference>
<dbReference type="Pfam" id="PF13185">
    <property type="entry name" value="GAF_2"/>
    <property type="match status" value="1"/>
</dbReference>
<accession>A0A2M8PFY4</accession>
<keyword evidence="1" id="KW-0378">Hydrolase</keyword>
<dbReference type="Pfam" id="PF01590">
    <property type="entry name" value="GAF"/>
    <property type="match status" value="3"/>
</dbReference>
<evidence type="ECO:0000313" key="5">
    <source>
        <dbReference type="EMBL" id="PJF36453.1"/>
    </source>
</evidence>
<name>A0A2M8PFY4_9CHLR</name>
<feature type="domain" description="GAF" evidence="3">
    <location>
        <begin position="561"/>
        <end position="698"/>
    </location>
</feature>
<feature type="domain" description="GAF" evidence="3">
    <location>
        <begin position="394"/>
        <end position="540"/>
    </location>
</feature>
<feature type="domain" description="GAF" evidence="3">
    <location>
        <begin position="60"/>
        <end position="208"/>
    </location>
</feature>
<dbReference type="Pfam" id="PF13492">
    <property type="entry name" value="GAF_3"/>
    <property type="match status" value="1"/>
</dbReference>
<proteinExistence type="predicted"/>
<sequence length="1131" mass="124463">MDTPLLVVLVSLLSVGALALGLLVGYVRGYRRGYLATPAHLADLDILASVGRAILGAELKLDAICEIVYQQANKIVETSDFQIGLFEGDDYVIKVWVRHGERLPEMRFSGQAASGLIGYVRRTAQGIRVGDFRREWDQLPAHPSYESINPPRSALFVPLIAGGESIGVIAVQSDEPERYSAESLRLMTLLANQAAGAIRNAQLYAQARERANQLRVISELSRRITTTQALPNLFRQIVTRVHEQFGYYAVNVFTYDERTEIVRLRASSHEEFDRRSLQLKSGEGLVGWCAKHAQIVNVPDVSQDARYLPVAVLSETRSEFCAPLMVDRRMLGVLDVQSNRPNAFKTEDVFMLESLAGQLALAIQEALTYDAERRQAERINAMAEASRAVVSILDINDLLDEVVDLVADYFGYDRVHLFVRIGDRVVFRSGSGAHSARWSVEQLSYSIDDNGFIPWVARTGQPLVSGDVQNDARYVVGAGLEDSRSEMTVPISIGNHVLGVFDIQSPEPQAFTPEDVTLVQALADTVAIGMRNASLFAVEMRRRLLAETLRDVSEALVSSRDVKNVLNELLKSLQKVVDHQAALIALLRPEQGDYIVRAAHGEVDAQAVLDQTFPSDDQTPERLWALLRQLQLPDESLAESAHDRLFAPMQFGGREIGLLALERIGADPFDDEDIKIIDAFANQAALAIEVAQLFAAKEEEAWVTSALLSVAEAMSSSLELAQMLETLVSLTLMLVDVQRCGIMAWDAEAKRLSNGTARGLEPSAAAEFRSLVISDHPLLDLLCTCSEPITVGSGTLHPLPEALVRLFGMSTLLVMPLIARGALVGAMFVDPPRRDGDANRRMQILNGIAHQAALALQTARLQAESNERQRLERELDVAQRIQRSFLPQQLPRLDGWQIATFYRAARQIGGDFYDFIPLKSGKWGIVIADVADKGVPAALFMALCRTNIRAAAFNREDPAETLMRVNELLLSDSRSDMFVTVWYGVWDAVTGEITYANTGHNPPLLISADGSSVELAAKGIALGVIENIKLEKRSCVMLPNDVLVAYTDGITDALRSDGTEFGLIGLHSTVLHHRQRSATEIEQCIVQALDHFTGNEPQFDDVTLIVIKRTGAKESARATLELQIAHSAQGT</sequence>
<dbReference type="InterPro" id="IPR052016">
    <property type="entry name" value="Bact_Sigma-Reg"/>
</dbReference>
<comment type="caution">
    <text evidence="5">The sequence shown here is derived from an EMBL/GenBank/DDBJ whole genome shotgun (WGS) entry which is preliminary data.</text>
</comment>
<dbReference type="InterPro" id="IPR001932">
    <property type="entry name" value="PPM-type_phosphatase-like_dom"/>
</dbReference>
<feature type="coiled-coil region" evidence="2">
    <location>
        <begin position="854"/>
        <end position="881"/>
    </location>
</feature>
<organism evidence="5 6">
    <name type="scientific">Candidatus Thermofonsia Clade 1 bacterium</name>
    <dbReference type="NCBI Taxonomy" id="2364210"/>
    <lineage>
        <taxon>Bacteria</taxon>
        <taxon>Bacillati</taxon>
        <taxon>Chloroflexota</taxon>
        <taxon>Candidatus Thermofontia</taxon>
        <taxon>Candidatus Thermofonsia Clade 1</taxon>
    </lineage>
</organism>
<dbReference type="AlphaFoldDB" id="A0A2M8PFY4"/>